<dbReference type="Proteomes" id="UP000237718">
    <property type="component" value="Unassembled WGS sequence"/>
</dbReference>
<accession>A0A2T1AID6</accession>
<name>A0A2T1AID6_TRISK</name>
<dbReference type="OrthoDB" id="9808936at2"/>
<evidence type="ECO:0000256" key="6">
    <source>
        <dbReference type="ARBA" id="ARBA00022984"/>
    </source>
</evidence>
<evidence type="ECO:0000313" key="13">
    <source>
        <dbReference type="EMBL" id="PRZ48375.1"/>
    </source>
</evidence>
<dbReference type="GO" id="GO:0005975">
    <property type="term" value="P:carbohydrate metabolic process"/>
    <property type="evidence" value="ECO:0007669"/>
    <property type="project" value="InterPro"/>
</dbReference>
<sequence>MTQKLLLMAAGGTGGHMFPAQALAEAMLRKGWRVKLSTDARGARYTGGFPHSTEISEVPSATFARGGLLAKALVGPKILSGVAQMALDMRRDRPDAVVGFGGYPSIPALGAATLLGLPRMIHEQNGVLGKVNRKFATRVAQVACGVWPTDLPEGAQGVHVGNPVRGAVLERQGAPYIPPGDYPMSILVIGGSQGARILSDVVPEAILALPPELRQHMRISHQARGEDEARVAKVYADNGIDADVQPFFTDVPSRISEAQLVISRSGASSIADISVIGRPSILIPLASAAGDHQTANARGLVEAGGAIRIPESALDSNSLAEQIAAVLTHPQGATQMANAAMNAGIPDATDRLVALVEHLSEEAAP</sequence>
<dbReference type="InterPro" id="IPR004276">
    <property type="entry name" value="GlycoTrans_28_N"/>
</dbReference>
<dbReference type="RefSeq" id="WP_106163315.1">
    <property type="nucleotide sequence ID" value="NZ_PVUF01000004.1"/>
</dbReference>
<dbReference type="PANTHER" id="PTHR21015:SF22">
    <property type="entry name" value="GLYCOSYLTRANSFERASE"/>
    <property type="match status" value="1"/>
</dbReference>
<keyword evidence="8 10" id="KW-0131">Cell cycle</keyword>
<keyword evidence="9 10" id="KW-0961">Cell wall biogenesis/degradation</keyword>
<protein>
    <recommendedName>
        <fullName evidence="10">UDP-N-acetylglucosamine--N-acetylmuramyl-(pentapeptide) pyrophosphoryl-undecaprenol N-acetylglucosamine transferase</fullName>
        <ecNumber evidence="10">2.4.1.227</ecNumber>
    </recommendedName>
    <alternativeName>
        <fullName evidence="10">Undecaprenyl-PP-MurNAc-pentapeptide-UDPGlcNAc GlcNAc transferase</fullName>
    </alternativeName>
</protein>
<dbReference type="AlphaFoldDB" id="A0A2T1AID6"/>
<dbReference type="GO" id="GO:0009252">
    <property type="term" value="P:peptidoglycan biosynthetic process"/>
    <property type="evidence" value="ECO:0007669"/>
    <property type="project" value="UniProtKB-UniRule"/>
</dbReference>
<proteinExistence type="inferred from homology"/>
<dbReference type="Pfam" id="PF04101">
    <property type="entry name" value="Glyco_tran_28_C"/>
    <property type="match status" value="1"/>
</dbReference>
<feature type="binding site" evidence="10">
    <location>
        <begin position="13"/>
        <end position="15"/>
    </location>
    <ligand>
        <name>UDP-N-acetyl-alpha-D-glucosamine</name>
        <dbReference type="ChEBI" id="CHEBI:57705"/>
    </ligand>
</feature>
<comment type="similarity">
    <text evidence="10">Belongs to the glycosyltransferase 28 family. MurG subfamily.</text>
</comment>
<comment type="caution">
    <text evidence="10">Lacks conserved residue(s) required for the propagation of feature annotation.</text>
</comment>
<feature type="binding site" evidence="10">
    <location>
        <position position="165"/>
    </location>
    <ligand>
        <name>UDP-N-acetyl-alpha-D-glucosamine</name>
        <dbReference type="ChEBI" id="CHEBI:57705"/>
    </ligand>
</feature>
<evidence type="ECO:0000256" key="4">
    <source>
        <dbReference type="ARBA" id="ARBA00022679"/>
    </source>
</evidence>
<comment type="pathway">
    <text evidence="10">Cell wall biogenesis; peptidoglycan biosynthesis.</text>
</comment>
<comment type="caution">
    <text evidence="13">The sequence shown here is derived from an EMBL/GenBank/DDBJ whole genome shotgun (WGS) entry which is preliminary data.</text>
</comment>
<keyword evidence="2 10" id="KW-0132">Cell division</keyword>
<dbReference type="PANTHER" id="PTHR21015">
    <property type="entry name" value="UDP-N-ACETYLGLUCOSAMINE--N-ACETYLMURAMYL-(PENTAPEPTIDE) PYROPHOSPHORYL-UNDECAPRENOL N-ACETYLGLUCOSAMINE TRANSFERASE 1"/>
    <property type="match status" value="1"/>
</dbReference>
<feature type="domain" description="Glycosyl transferase family 28 C-terminal" evidence="12">
    <location>
        <begin position="186"/>
        <end position="351"/>
    </location>
</feature>
<evidence type="ECO:0000256" key="9">
    <source>
        <dbReference type="ARBA" id="ARBA00023316"/>
    </source>
</evidence>
<dbReference type="GO" id="GO:0051991">
    <property type="term" value="F:UDP-N-acetyl-D-glucosamine:N-acetylmuramoyl-L-alanyl-D-glutamyl-meso-2,6-diaminopimelyl-D-alanyl-D-alanine-diphosphoundecaprenol 4-beta-N-acetylglucosaminlytransferase activity"/>
    <property type="evidence" value="ECO:0007669"/>
    <property type="project" value="RHEA"/>
</dbReference>
<keyword evidence="7 10" id="KW-0472">Membrane</keyword>
<dbReference type="InterPro" id="IPR007235">
    <property type="entry name" value="Glyco_trans_28_C"/>
</dbReference>
<dbReference type="SUPFAM" id="SSF53756">
    <property type="entry name" value="UDP-Glycosyltransferase/glycogen phosphorylase"/>
    <property type="match status" value="1"/>
</dbReference>
<dbReference type="Gene3D" id="3.40.50.2000">
    <property type="entry name" value="Glycogen Phosphorylase B"/>
    <property type="match status" value="2"/>
</dbReference>
<keyword evidence="6 10" id="KW-0573">Peptidoglycan synthesis</keyword>
<dbReference type="HAMAP" id="MF_00033">
    <property type="entry name" value="MurG"/>
    <property type="match status" value="1"/>
</dbReference>
<dbReference type="EMBL" id="PVUF01000004">
    <property type="protein sequence ID" value="PRZ48375.1"/>
    <property type="molecule type" value="Genomic_DNA"/>
</dbReference>
<dbReference type="EC" id="2.4.1.227" evidence="10"/>
<evidence type="ECO:0000256" key="3">
    <source>
        <dbReference type="ARBA" id="ARBA00022676"/>
    </source>
</evidence>
<dbReference type="InterPro" id="IPR006009">
    <property type="entry name" value="GlcNAc_MurG"/>
</dbReference>
<organism evidence="13 14">
    <name type="scientific">Tritonibacter scottomollicae</name>
    <name type="common">Epibacterium scottomollicae</name>
    <dbReference type="NCBI Taxonomy" id="483013"/>
    <lineage>
        <taxon>Bacteria</taxon>
        <taxon>Pseudomonadati</taxon>
        <taxon>Pseudomonadota</taxon>
        <taxon>Alphaproteobacteria</taxon>
        <taxon>Rhodobacterales</taxon>
        <taxon>Paracoccaceae</taxon>
        <taxon>Tritonibacter</taxon>
    </lineage>
</organism>
<evidence type="ECO:0000256" key="7">
    <source>
        <dbReference type="ARBA" id="ARBA00023136"/>
    </source>
</evidence>
<evidence type="ECO:0000259" key="12">
    <source>
        <dbReference type="Pfam" id="PF04101"/>
    </source>
</evidence>
<feature type="domain" description="Glycosyltransferase family 28 N-terminal" evidence="11">
    <location>
        <begin position="7"/>
        <end position="143"/>
    </location>
</feature>
<evidence type="ECO:0000256" key="5">
    <source>
        <dbReference type="ARBA" id="ARBA00022960"/>
    </source>
</evidence>
<dbReference type="CDD" id="cd03785">
    <property type="entry name" value="GT28_MurG"/>
    <property type="match status" value="1"/>
</dbReference>
<dbReference type="UniPathway" id="UPA00219"/>
<comment type="catalytic activity">
    <reaction evidence="10">
        <text>di-trans,octa-cis-undecaprenyl diphospho-N-acetyl-alpha-D-muramoyl-L-alanyl-D-glutamyl-meso-2,6-diaminopimeloyl-D-alanyl-D-alanine + UDP-N-acetyl-alpha-D-glucosamine = di-trans,octa-cis-undecaprenyl diphospho-[N-acetyl-alpha-D-glucosaminyl-(1-&gt;4)]-N-acetyl-alpha-D-muramoyl-L-alanyl-D-glutamyl-meso-2,6-diaminopimeloyl-D-alanyl-D-alanine + UDP + H(+)</text>
        <dbReference type="Rhea" id="RHEA:31227"/>
        <dbReference type="ChEBI" id="CHEBI:15378"/>
        <dbReference type="ChEBI" id="CHEBI:57705"/>
        <dbReference type="ChEBI" id="CHEBI:58223"/>
        <dbReference type="ChEBI" id="CHEBI:61387"/>
        <dbReference type="ChEBI" id="CHEBI:61388"/>
        <dbReference type="EC" id="2.4.1.227"/>
    </reaction>
</comment>
<comment type="subcellular location">
    <subcellularLocation>
        <location evidence="10">Cell membrane</location>
        <topology evidence="10">Peripheral membrane protein</topology>
        <orientation evidence="10">Cytoplasmic side</orientation>
    </subcellularLocation>
</comment>
<feature type="binding site" evidence="10">
    <location>
        <position position="293"/>
    </location>
    <ligand>
        <name>UDP-N-acetyl-alpha-D-glucosamine</name>
        <dbReference type="ChEBI" id="CHEBI:57705"/>
    </ligand>
</feature>
<evidence type="ECO:0000256" key="1">
    <source>
        <dbReference type="ARBA" id="ARBA00022475"/>
    </source>
</evidence>
<reference evidence="13 14" key="1">
    <citation type="submission" date="2018-03" db="EMBL/GenBank/DDBJ databases">
        <title>Genomic Encyclopedia of Archaeal and Bacterial Type Strains, Phase II (KMG-II): from individual species to whole genera.</title>
        <authorList>
            <person name="Goeker M."/>
        </authorList>
    </citation>
    <scope>NUCLEOTIDE SEQUENCE [LARGE SCALE GENOMIC DNA]</scope>
    <source>
        <strain evidence="13 14">DSM 25328</strain>
    </source>
</reference>
<dbReference type="GO" id="GO:0008360">
    <property type="term" value="P:regulation of cell shape"/>
    <property type="evidence" value="ECO:0007669"/>
    <property type="project" value="UniProtKB-KW"/>
</dbReference>
<dbReference type="GO" id="GO:0051301">
    <property type="term" value="P:cell division"/>
    <property type="evidence" value="ECO:0007669"/>
    <property type="project" value="UniProtKB-KW"/>
</dbReference>
<gene>
    <name evidence="10" type="primary">murG</name>
    <name evidence="13" type="ORF">CLV89_104203</name>
</gene>
<dbReference type="GO" id="GO:0005886">
    <property type="term" value="C:plasma membrane"/>
    <property type="evidence" value="ECO:0007669"/>
    <property type="project" value="UniProtKB-SubCell"/>
</dbReference>
<dbReference type="GO" id="GO:0050511">
    <property type="term" value="F:undecaprenyldiphospho-muramoylpentapeptide beta-N-acetylglucosaminyltransferase activity"/>
    <property type="evidence" value="ECO:0007669"/>
    <property type="project" value="UniProtKB-UniRule"/>
</dbReference>
<evidence type="ECO:0000259" key="11">
    <source>
        <dbReference type="Pfam" id="PF03033"/>
    </source>
</evidence>
<dbReference type="Pfam" id="PF03033">
    <property type="entry name" value="Glyco_transf_28"/>
    <property type="match status" value="1"/>
</dbReference>
<keyword evidence="3 10" id="KW-0328">Glycosyltransferase</keyword>
<evidence type="ECO:0000256" key="8">
    <source>
        <dbReference type="ARBA" id="ARBA00023306"/>
    </source>
</evidence>
<feature type="binding site" evidence="10">
    <location>
        <position position="125"/>
    </location>
    <ligand>
        <name>UDP-N-acetyl-alpha-D-glucosamine</name>
        <dbReference type="ChEBI" id="CHEBI:57705"/>
    </ligand>
</feature>
<evidence type="ECO:0000313" key="14">
    <source>
        <dbReference type="Proteomes" id="UP000237718"/>
    </source>
</evidence>
<feature type="binding site" evidence="10">
    <location>
        <position position="192"/>
    </location>
    <ligand>
        <name>UDP-N-acetyl-alpha-D-glucosamine</name>
        <dbReference type="ChEBI" id="CHEBI:57705"/>
    </ligand>
</feature>
<evidence type="ECO:0000256" key="10">
    <source>
        <dbReference type="HAMAP-Rule" id="MF_00033"/>
    </source>
</evidence>
<keyword evidence="4 10" id="KW-0808">Transferase</keyword>
<comment type="function">
    <text evidence="10">Cell wall formation. Catalyzes the transfer of a GlcNAc subunit on undecaprenyl-pyrophosphoryl-MurNAc-pentapeptide (lipid intermediate I) to form undecaprenyl-pyrophosphoryl-MurNAc-(pentapeptide)GlcNAc (lipid intermediate II).</text>
</comment>
<evidence type="ECO:0000256" key="2">
    <source>
        <dbReference type="ARBA" id="ARBA00022618"/>
    </source>
</evidence>
<keyword evidence="1 10" id="KW-1003">Cell membrane</keyword>
<dbReference type="GO" id="GO:0071555">
    <property type="term" value="P:cell wall organization"/>
    <property type="evidence" value="ECO:0007669"/>
    <property type="project" value="UniProtKB-KW"/>
</dbReference>
<keyword evidence="5 10" id="KW-0133">Cell shape</keyword>